<dbReference type="Proteomes" id="UP000003107">
    <property type="component" value="Unassembled WGS sequence"/>
</dbReference>
<dbReference type="STRING" id="553219.CAMSH0001_1494"/>
<keyword evidence="2" id="KW-1185">Reference proteome</keyword>
<accession>C6RCQ8</accession>
<reference evidence="1 2" key="1">
    <citation type="submission" date="2009-07" db="EMBL/GenBank/DDBJ databases">
        <authorList>
            <person name="Madupu R."/>
            <person name="Sebastian Y."/>
            <person name="Durkin A.S."/>
            <person name="Torralba M."/>
            <person name="Methe B."/>
            <person name="Sutton G.G."/>
            <person name="Strausberg R.L."/>
            <person name="Nelson K.E."/>
        </authorList>
    </citation>
    <scope>NUCLEOTIDE SEQUENCE [LARGE SCALE GENOMIC DNA]</scope>
    <source>
        <strain evidence="1 2">RM3277</strain>
    </source>
</reference>
<evidence type="ECO:0000313" key="1">
    <source>
        <dbReference type="EMBL" id="EET80766.1"/>
    </source>
</evidence>
<sequence length="47" mass="5363">MIAVNRRCAFILSPYPSLCGRYTIFLFVDLFTTNESNLSSFSLLLLD</sequence>
<protein>
    <submittedName>
        <fullName evidence="1">Uncharacterized protein</fullName>
    </submittedName>
</protein>
<dbReference type="EMBL" id="ACVQ01000003">
    <property type="protein sequence ID" value="EET80766.1"/>
    <property type="molecule type" value="Genomic_DNA"/>
</dbReference>
<organism evidence="1 2">
    <name type="scientific">Campylobacter showae RM3277</name>
    <dbReference type="NCBI Taxonomy" id="553219"/>
    <lineage>
        <taxon>Bacteria</taxon>
        <taxon>Pseudomonadati</taxon>
        <taxon>Campylobacterota</taxon>
        <taxon>Epsilonproteobacteria</taxon>
        <taxon>Campylobacterales</taxon>
        <taxon>Campylobacteraceae</taxon>
        <taxon>Campylobacter</taxon>
    </lineage>
</organism>
<name>C6RCQ8_9BACT</name>
<proteinExistence type="predicted"/>
<gene>
    <name evidence="1" type="ORF">CAMSH0001_1494</name>
</gene>
<comment type="caution">
    <text evidence="1">The sequence shown here is derived from an EMBL/GenBank/DDBJ whole genome shotgun (WGS) entry which is preliminary data.</text>
</comment>
<evidence type="ECO:0000313" key="2">
    <source>
        <dbReference type="Proteomes" id="UP000003107"/>
    </source>
</evidence>
<dbReference type="AlphaFoldDB" id="C6RCQ8"/>